<comment type="subcellular location">
    <subcellularLocation>
        <location evidence="1 10">Cell membrane</location>
        <topology evidence="1 10">Multi-pass membrane protein</topology>
    </subcellularLocation>
</comment>
<organism evidence="12">
    <name type="scientific">Bactrocera dorsalis</name>
    <name type="common">Oriental fruit fly</name>
    <name type="synonym">Dacus dorsalis</name>
    <dbReference type="NCBI Taxonomy" id="27457"/>
    <lineage>
        <taxon>Eukaryota</taxon>
        <taxon>Metazoa</taxon>
        <taxon>Ecdysozoa</taxon>
        <taxon>Arthropoda</taxon>
        <taxon>Hexapoda</taxon>
        <taxon>Insecta</taxon>
        <taxon>Pterygota</taxon>
        <taxon>Neoptera</taxon>
        <taxon>Endopterygota</taxon>
        <taxon>Diptera</taxon>
        <taxon>Brachycera</taxon>
        <taxon>Muscomorpha</taxon>
        <taxon>Tephritoidea</taxon>
        <taxon>Tephritidae</taxon>
        <taxon>Bactrocera</taxon>
        <taxon>Bactrocera</taxon>
    </lineage>
</organism>
<dbReference type="PRINTS" id="PR00896">
    <property type="entry name" value="VASOPRESSINR"/>
</dbReference>
<dbReference type="EMBL" id="GAKP01017930">
    <property type="protein sequence ID" value="JAC41022.1"/>
    <property type="molecule type" value="Transcribed_RNA"/>
</dbReference>
<feature type="transmembrane region" description="Helical" evidence="10">
    <location>
        <begin position="166"/>
        <end position="188"/>
    </location>
</feature>
<feature type="domain" description="G-protein coupled receptors family 1 profile" evidence="11">
    <location>
        <begin position="63"/>
        <end position="334"/>
    </location>
</feature>
<dbReference type="InterPro" id="IPR001817">
    <property type="entry name" value="Vasoprsn_rcpt"/>
</dbReference>
<name>A0A034VFX6_BACDO</name>
<accession>A0A034VFX6</accession>
<keyword evidence="2" id="KW-1003">Cell membrane</keyword>
<keyword evidence="6 10" id="KW-0472">Membrane</keyword>
<feature type="transmembrane region" description="Helical" evidence="10">
    <location>
        <begin position="50"/>
        <end position="72"/>
    </location>
</feature>
<dbReference type="InterPro" id="IPR000276">
    <property type="entry name" value="GPCR_Rhodpsn"/>
</dbReference>
<evidence type="ECO:0000256" key="7">
    <source>
        <dbReference type="ARBA" id="ARBA00023170"/>
    </source>
</evidence>
<dbReference type="OrthoDB" id="6435638at2759"/>
<dbReference type="InterPro" id="IPR017452">
    <property type="entry name" value="GPCR_Rhodpsn_7TM"/>
</dbReference>
<dbReference type="PANTHER" id="PTHR24241">
    <property type="entry name" value="NEUROPEPTIDE RECEPTOR-RELATED G-PROTEIN COUPLED RECEPTOR"/>
    <property type="match status" value="1"/>
</dbReference>
<evidence type="ECO:0000256" key="2">
    <source>
        <dbReference type="ARBA" id="ARBA00022475"/>
    </source>
</evidence>
<evidence type="ECO:0000256" key="3">
    <source>
        <dbReference type="ARBA" id="ARBA00022692"/>
    </source>
</evidence>
<feature type="transmembrane region" description="Helical" evidence="10">
    <location>
        <begin position="318"/>
        <end position="337"/>
    </location>
</feature>
<keyword evidence="3 10" id="KW-0812">Transmembrane</keyword>
<dbReference type="Pfam" id="PF00001">
    <property type="entry name" value="7tm_1"/>
    <property type="match status" value="1"/>
</dbReference>
<evidence type="ECO:0000256" key="4">
    <source>
        <dbReference type="ARBA" id="ARBA00022989"/>
    </source>
</evidence>
<dbReference type="GO" id="GO:0005886">
    <property type="term" value="C:plasma membrane"/>
    <property type="evidence" value="ECO:0007669"/>
    <property type="project" value="UniProtKB-SubCell"/>
</dbReference>
<dbReference type="GO" id="GO:0032870">
    <property type="term" value="P:cellular response to hormone stimulus"/>
    <property type="evidence" value="ECO:0007669"/>
    <property type="project" value="TreeGrafter"/>
</dbReference>
<dbReference type="SUPFAM" id="SSF81321">
    <property type="entry name" value="Family A G protein-coupled receptor-like"/>
    <property type="match status" value="1"/>
</dbReference>
<reference evidence="12" key="1">
    <citation type="journal article" date="2014" name="BMC Genomics">
        <title>Characterizing the developmental transcriptome of the oriental fruit fly, Bactrocera dorsalis (Diptera: Tephritidae) through comparative genomic analysis with Drosophila melanogaster utilizing modENCODE datasets.</title>
        <authorList>
            <person name="Geib S.M."/>
            <person name="Calla B."/>
            <person name="Hall B."/>
            <person name="Hou S."/>
            <person name="Manoukis N.C."/>
        </authorList>
    </citation>
    <scope>NUCLEOTIDE SEQUENCE</scope>
    <source>
        <strain evidence="12">Punador</strain>
    </source>
</reference>
<dbReference type="EMBL" id="GAKP01017931">
    <property type="protein sequence ID" value="JAC41021.1"/>
    <property type="molecule type" value="Transcribed_RNA"/>
</dbReference>
<feature type="transmembrane region" description="Helical" evidence="10">
    <location>
        <begin position="133"/>
        <end position="154"/>
    </location>
</feature>
<feature type="transmembrane region" description="Helical" evidence="10">
    <location>
        <begin position="93"/>
        <end position="113"/>
    </location>
</feature>
<dbReference type="GO" id="GO:0097003">
    <property type="term" value="F:adipokinetic hormone receptor activity"/>
    <property type="evidence" value="ECO:0007669"/>
    <property type="project" value="TreeGrafter"/>
</dbReference>
<dbReference type="SMART" id="SM01381">
    <property type="entry name" value="7TM_GPCR_Srsx"/>
    <property type="match status" value="1"/>
</dbReference>
<evidence type="ECO:0000256" key="10">
    <source>
        <dbReference type="RuleBase" id="RU046427"/>
    </source>
</evidence>
<sequence length="435" mass="50088">MKMPQTEDEVNEKIYDHRIMPDWSNVVNETNGTMHYSKDMIFNDGHRLSITVYSILLVLSSIGNSTVLYLIVKRRWHNRTRSPSRIDIMLMHLAIADLMVTFLLMPLEIAWAYTVQWRSTDFVCRTMSFFRVFGLYLSSFVLVSISIDRYYAILKPLKFSTNRGRIMLAIAWIASVICSTPQAFIFHLEQHPKVKGYYQCVAFHSFPTELHKLIYQISNMCAMYAFPLATFIYCYGRIYLEIYRKSKRMVKGDDKNGFARFRRSNDDVLGRAKKRTLKMTITIVIVFVICWTPYYIMCLWFWLDKPSADNVNPLLRKILFIFACTNSCMNPLVYGVFNIRGKTNNNNTSVHNRHTSLSSGGRMAMKERNGSAHTVVTLPAAINGSNGDTSNVTQSTTLSNDIFTISKIAEDIEKEKPPKIIISDSIELAHMPKSQ</sequence>
<dbReference type="PROSITE" id="PS50262">
    <property type="entry name" value="G_PROTEIN_RECEP_F1_2"/>
    <property type="match status" value="1"/>
</dbReference>
<keyword evidence="7 10" id="KW-0675">Receptor</keyword>
<evidence type="ECO:0000313" key="12">
    <source>
        <dbReference type="EMBL" id="JAC41022.1"/>
    </source>
</evidence>
<dbReference type="FunFam" id="1.20.1070.10:FF:000275">
    <property type="entry name" value="Gonadotropin-releasing hormone II receptor"/>
    <property type="match status" value="1"/>
</dbReference>
<comment type="similarity">
    <text evidence="10">Belongs to the G-protein coupled receptor 1 family. Vasopressin/oxytocin receptor subfamily.</text>
</comment>
<dbReference type="GO" id="GO:0042277">
    <property type="term" value="F:peptide binding"/>
    <property type="evidence" value="ECO:0007669"/>
    <property type="project" value="TreeGrafter"/>
</dbReference>
<evidence type="ECO:0000256" key="6">
    <source>
        <dbReference type="ARBA" id="ARBA00023136"/>
    </source>
</evidence>
<keyword evidence="8 10" id="KW-0325">Glycoprotein</keyword>
<keyword evidence="5 10" id="KW-0297">G-protein coupled receptor</keyword>
<feature type="transmembrane region" description="Helical" evidence="10">
    <location>
        <begin position="281"/>
        <end position="303"/>
    </location>
</feature>
<dbReference type="GO" id="GO:0005000">
    <property type="term" value="F:vasopressin receptor activity"/>
    <property type="evidence" value="ECO:0007669"/>
    <property type="project" value="InterPro"/>
</dbReference>
<gene>
    <name evidence="12" type="primary">GNRR2</name>
</gene>
<keyword evidence="4 10" id="KW-1133">Transmembrane helix</keyword>
<dbReference type="PROSITE" id="PS00237">
    <property type="entry name" value="G_PROTEIN_RECEP_F1_1"/>
    <property type="match status" value="1"/>
</dbReference>
<dbReference type="Gene3D" id="1.20.1070.10">
    <property type="entry name" value="Rhodopsin 7-helix transmembrane proteins"/>
    <property type="match status" value="1"/>
</dbReference>
<evidence type="ECO:0000259" key="11">
    <source>
        <dbReference type="PROSITE" id="PS50262"/>
    </source>
</evidence>
<keyword evidence="9 10" id="KW-0807">Transducer</keyword>
<evidence type="ECO:0000256" key="8">
    <source>
        <dbReference type="ARBA" id="ARBA00023180"/>
    </source>
</evidence>
<evidence type="ECO:0000256" key="9">
    <source>
        <dbReference type="ARBA" id="ARBA00023224"/>
    </source>
</evidence>
<protein>
    <submittedName>
        <fullName evidence="12">Gonadotropin-releasing hormone II receptor</fullName>
    </submittedName>
</protein>
<dbReference type="PRINTS" id="PR00237">
    <property type="entry name" value="GPCRRHODOPSN"/>
</dbReference>
<feature type="transmembrane region" description="Helical" evidence="10">
    <location>
        <begin position="213"/>
        <end position="240"/>
    </location>
</feature>
<proteinExistence type="inferred from homology"/>
<dbReference type="PANTHER" id="PTHR24241:SF59">
    <property type="entry name" value="ADIPOKINETIC HORMONE RECEPTOR, ISOFORM C"/>
    <property type="match status" value="1"/>
</dbReference>
<dbReference type="AlphaFoldDB" id="A0A034VFX6"/>
<evidence type="ECO:0000256" key="1">
    <source>
        <dbReference type="ARBA" id="ARBA00004651"/>
    </source>
</evidence>
<dbReference type="CDD" id="cd15382">
    <property type="entry name" value="7tmA_AKHR"/>
    <property type="match status" value="1"/>
</dbReference>
<evidence type="ECO:0000256" key="5">
    <source>
        <dbReference type="ARBA" id="ARBA00023040"/>
    </source>
</evidence>